<dbReference type="SUPFAM" id="SSF102712">
    <property type="entry name" value="JAB1/MPN domain"/>
    <property type="match status" value="1"/>
</dbReference>
<evidence type="ECO:0000256" key="8">
    <source>
        <dbReference type="ARBA" id="ARBA00023049"/>
    </source>
</evidence>
<evidence type="ECO:0000256" key="6">
    <source>
        <dbReference type="ARBA" id="ARBA00022801"/>
    </source>
</evidence>
<dbReference type="GO" id="GO:0140492">
    <property type="term" value="F:metal-dependent deubiquitinase activity"/>
    <property type="evidence" value="ECO:0007669"/>
    <property type="project" value="InterPro"/>
</dbReference>
<keyword evidence="13" id="KW-1185">Reference proteome</keyword>
<protein>
    <submittedName>
        <fullName evidence="12">Aste57867_25268 protein</fullName>
    </submittedName>
</protein>
<dbReference type="GO" id="GO:0070536">
    <property type="term" value="P:protein K63-linked deubiquitination"/>
    <property type="evidence" value="ECO:0007669"/>
    <property type="project" value="InterPro"/>
</dbReference>
<dbReference type="Gene3D" id="1.20.58.80">
    <property type="entry name" value="Phosphotransferase system, lactose/cellobiose-type IIA subunit"/>
    <property type="match status" value="1"/>
</dbReference>
<keyword evidence="5" id="KW-0833">Ubl conjugation pathway</keyword>
<reference evidence="11" key="2">
    <citation type="submission" date="2019-06" db="EMBL/GenBank/DDBJ databases">
        <title>Genomics analysis of Aphanomyces spp. identifies a new class of oomycete effector associated with host adaptation.</title>
        <authorList>
            <person name="Gaulin E."/>
        </authorList>
    </citation>
    <scope>NUCLEOTIDE SEQUENCE</scope>
    <source>
        <strain evidence="11">CBS 578.67</strain>
    </source>
</reference>
<keyword evidence="4" id="KW-0479">Metal-binding</keyword>
<evidence type="ECO:0000313" key="11">
    <source>
        <dbReference type="EMBL" id="KAF0682631.1"/>
    </source>
</evidence>
<reference evidence="12 13" key="1">
    <citation type="submission" date="2019-03" db="EMBL/GenBank/DDBJ databases">
        <authorList>
            <person name="Gaulin E."/>
            <person name="Dumas B."/>
        </authorList>
    </citation>
    <scope>NUCLEOTIDE SEQUENCE [LARGE SCALE GENOMIC DNA]</scope>
    <source>
        <strain evidence="12">CBS 568.67</strain>
    </source>
</reference>
<dbReference type="CDD" id="cd08066">
    <property type="entry name" value="MPN_AMSH_like"/>
    <property type="match status" value="1"/>
</dbReference>
<dbReference type="GO" id="GO:0005768">
    <property type="term" value="C:endosome"/>
    <property type="evidence" value="ECO:0007669"/>
    <property type="project" value="TreeGrafter"/>
</dbReference>
<evidence type="ECO:0000313" key="13">
    <source>
        <dbReference type="Proteomes" id="UP000332933"/>
    </source>
</evidence>
<dbReference type="GO" id="GO:0016020">
    <property type="term" value="C:membrane"/>
    <property type="evidence" value="ECO:0007669"/>
    <property type="project" value="TreeGrafter"/>
</dbReference>
<dbReference type="InterPro" id="IPR044098">
    <property type="entry name" value="STAMBP/STALP-like_MPN"/>
</dbReference>
<dbReference type="PANTHER" id="PTHR12947:SF13">
    <property type="entry name" value="FI19924P1"/>
    <property type="match status" value="1"/>
</dbReference>
<keyword evidence="3" id="KW-0645">Protease</keyword>
<evidence type="ECO:0000256" key="9">
    <source>
        <dbReference type="SAM" id="MobiDB-lite"/>
    </source>
</evidence>
<dbReference type="OrthoDB" id="3640at2759"/>
<evidence type="ECO:0000259" key="10">
    <source>
        <dbReference type="PROSITE" id="PS50249"/>
    </source>
</evidence>
<gene>
    <name evidence="12" type="primary">Aste57867_25268</name>
    <name evidence="11" type="ORF">As57867_025190</name>
    <name evidence="12" type="ORF">ASTE57867_25268</name>
</gene>
<feature type="region of interest" description="Disordered" evidence="9">
    <location>
        <begin position="174"/>
        <end position="203"/>
    </location>
</feature>
<evidence type="ECO:0000256" key="7">
    <source>
        <dbReference type="ARBA" id="ARBA00022833"/>
    </source>
</evidence>
<evidence type="ECO:0000256" key="3">
    <source>
        <dbReference type="ARBA" id="ARBA00022670"/>
    </source>
</evidence>
<dbReference type="InterPro" id="IPR037518">
    <property type="entry name" value="MPN"/>
</dbReference>
<keyword evidence="6" id="KW-0378">Hydrolase</keyword>
<name>A0A485LV41_9STRA</name>
<evidence type="ECO:0000313" key="12">
    <source>
        <dbReference type="EMBL" id="VFU01894.1"/>
    </source>
</evidence>
<dbReference type="SMART" id="SM00232">
    <property type="entry name" value="JAB_MPN"/>
    <property type="match status" value="1"/>
</dbReference>
<comment type="similarity">
    <text evidence="2">Belongs to the peptidase M67C family.</text>
</comment>
<dbReference type="Proteomes" id="UP000332933">
    <property type="component" value="Unassembled WGS sequence"/>
</dbReference>
<evidence type="ECO:0000256" key="5">
    <source>
        <dbReference type="ARBA" id="ARBA00022786"/>
    </source>
</evidence>
<dbReference type="EMBL" id="CAADRA010007537">
    <property type="protein sequence ID" value="VFU01894.1"/>
    <property type="molecule type" value="Genomic_DNA"/>
</dbReference>
<accession>A0A485LV41</accession>
<evidence type="ECO:0000256" key="1">
    <source>
        <dbReference type="ARBA" id="ARBA00001947"/>
    </source>
</evidence>
<dbReference type="EMBL" id="VJMH01007511">
    <property type="protein sequence ID" value="KAF0682631.1"/>
    <property type="molecule type" value="Genomic_DNA"/>
</dbReference>
<dbReference type="PANTHER" id="PTHR12947">
    <property type="entry name" value="AMSH-LIKE PROTEASE"/>
    <property type="match status" value="1"/>
</dbReference>
<dbReference type="Gene3D" id="3.40.140.10">
    <property type="entry name" value="Cytidine Deaminase, domain 2"/>
    <property type="match status" value="1"/>
</dbReference>
<feature type="compositionally biased region" description="Low complexity" evidence="9">
    <location>
        <begin position="187"/>
        <end position="203"/>
    </location>
</feature>
<keyword evidence="8" id="KW-0482">Metalloprotease</keyword>
<feature type="domain" description="MPN" evidence="10">
    <location>
        <begin position="268"/>
        <end position="404"/>
    </location>
</feature>
<dbReference type="GO" id="GO:0061578">
    <property type="term" value="F:K63-linked deubiquitinase activity"/>
    <property type="evidence" value="ECO:0007669"/>
    <property type="project" value="InterPro"/>
</dbReference>
<dbReference type="InterPro" id="IPR015063">
    <property type="entry name" value="USP8_dimer"/>
</dbReference>
<dbReference type="Pfam" id="PF01398">
    <property type="entry name" value="JAB"/>
    <property type="match status" value="1"/>
</dbReference>
<dbReference type="AlphaFoldDB" id="A0A485LV41"/>
<dbReference type="GO" id="GO:0006508">
    <property type="term" value="P:proteolysis"/>
    <property type="evidence" value="ECO:0007669"/>
    <property type="project" value="UniProtKB-KW"/>
</dbReference>
<dbReference type="Pfam" id="PF08969">
    <property type="entry name" value="USP8_dimer"/>
    <property type="match status" value="1"/>
</dbReference>
<keyword evidence="7" id="KW-0862">Zinc</keyword>
<sequence>MDMATEARLRKDAEERVALRRDELKKAVNVRDIRSHEQIDKCFRKANQIYRQCQVYVVEGDLDHAYIYLWLLVELYQRKMPRHRDFGLLKYENERKRLDKKCRDALALLERILDGMFQEELQQAQDAHEDEVHMMKQSTHPCELSAAMAKVSVSHADPVAISLESRLHALKGKVPTHLSPPLPSSPPSSAATTVSVSSASTDSAARERAFSTIRLKSNERAAAPPSVRPPPPLAVGVSYPSVHPEWMNADIQLGRPSFRSMQDEVRALSVPSSLVAEFTRIAEPNTLKPPYGVETCGILAGTLKDQKLSITTLIIPKQQGSADTCTMTNEEDLFEFCIARDLLTLGWIHTHPSQTCFLSSVDIHTQCGFQSMLSEAIAIVVAPRDPQKNIGVFRLTSPHGLELIQNCNLTGFHEHPSNVEIYSDAMQVTWDAARTAAVVDMRRE</sequence>
<evidence type="ECO:0000256" key="4">
    <source>
        <dbReference type="ARBA" id="ARBA00022723"/>
    </source>
</evidence>
<dbReference type="InterPro" id="IPR000555">
    <property type="entry name" value="JAMM/MPN+_dom"/>
</dbReference>
<organism evidence="12 13">
    <name type="scientific">Aphanomyces stellatus</name>
    <dbReference type="NCBI Taxonomy" id="120398"/>
    <lineage>
        <taxon>Eukaryota</taxon>
        <taxon>Sar</taxon>
        <taxon>Stramenopiles</taxon>
        <taxon>Oomycota</taxon>
        <taxon>Saprolegniomycetes</taxon>
        <taxon>Saprolegniales</taxon>
        <taxon>Verrucalvaceae</taxon>
        <taxon>Aphanomyces</taxon>
    </lineage>
</organism>
<evidence type="ECO:0000256" key="2">
    <source>
        <dbReference type="ARBA" id="ARBA00010981"/>
    </source>
</evidence>
<proteinExistence type="inferred from homology"/>
<dbReference type="GO" id="GO:0046872">
    <property type="term" value="F:metal ion binding"/>
    <property type="evidence" value="ECO:0007669"/>
    <property type="project" value="UniProtKB-KW"/>
</dbReference>
<comment type="cofactor">
    <cofactor evidence="1">
        <name>Zn(2+)</name>
        <dbReference type="ChEBI" id="CHEBI:29105"/>
    </cofactor>
</comment>
<dbReference type="PROSITE" id="PS50249">
    <property type="entry name" value="MPN"/>
    <property type="match status" value="1"/>
</dbReference>